<dbReference type="Proteomes" id="UP001328107">
    <property type="component" value="Unassembled WGS sequence"/>
</dbReference>
<dbReference type="EMBL" id="BTRK01000005">
    <property type="protein sequence ID" value="GMR54248.1"/>
    <property type="molecule type" value="Genomic_DNA"/>
</dbReference>
<organism evidence="2 3">
    <name type="scientific">Pristionchus mayeri</name>
    <dbReference type="NCBI Taxonomy" id="1317129"/>
    <lineage>
        <taxon>Eukaryota</taxon>
        <taxon>Metazoa</taxon>
        <taxon>Ecdysozoa</taxon>
        <taxon>Nematoda</taxon>
        <taxon>Chromadorea</taxon>
        <taxon>Rhabditida</taxon>
        <taxon>Rhabditina</taxon>
        <taxon>Diplogasteromorpha</taxon>
        <taxon>Diplogasteroidea</taxon>
        <taxon>Neodiplogasteridae</taxon>
        <taxon>Pristionchus</taxon>
    </lineage>
</organism>
<keyword evidence="1" id="KW-0812">Transmembrane</keyword>
<evidence type="ECO:0000256" key="1">
    <source>
        <dbReference type="SAM" id="Phobius"/>
    </source>
</evidence>
<gene>
    <name evidence="2" type="ORF">PMAYCL1PPCAC_24443</name>
</gene>
<accession>A0AAN5D0G3</accession>
<protein>
    <submittedName>
        <fullName evidence="2">Uncharacterized protein</fullName>
    </submittedName>
</protein>
<keyword evidence="3" id="KW-1185">Reference proteome</keyword>
<evidence type="ECO:0000313" key="3">
    <source>
        <dbReference type="Proteomes" id="UP001328107"/>
    </source>
</evidence>
<sequence>AFLLLLHVVDGRRIVSEVVRDLSIQLCSHERDRQSHSFGLLHFSPATVQWCVTATTNKGPVQHIEDFARSTRSSSLITFSWAPLHSPLACSIQFNGFRSIYRLSPDFGAYSSCQSHLSKHVHGLSHSLGKHHIRRRRREDDEDCPIINFPKTYNEFSSCQLIAETWYRLDARSAIFSEEFVNGSYSTQWANSTSHFIFNTNFVLERNGTADQWMSRILSIDARPQDCTWALVHVTVAKEWTDKQEVSIVYRVNSDRGWSQRNISHYSISDWNVLPVKLDKKFQRHEVCAHLRHEGPRRGRVCKIFSISRNCTINSTGSTHVLIGVLIALIYASALM</sequence>
<keyword evidence="1" id="KW-0472">Membrane</keyword>
<feature type="non-terminal residue" evidence="2">
    <location>
        <position position="1"/>
    </location>
</feature>
<comment type="caution">
    <text evidence="2">The sequence shown here is derived from an EMBL/GenBank/DDBJ whole genome shotgun (WGS) entry which is preliminary data.</text>
</comment>
<proteinExistence type="predicted"/>
<evidence type="ECO:0000313" key="2">
    <source>
        <dbReference type="EMBL" id="GMR54248.1"/>
    </source>
</evidence>
<keyword evidence="1" id="KW-1133">Transmembrane helix</keyword>
<feature type="transmembrane region" description="Helical" evidence="1">
    <location>
        <begin position="317"/>
        <end position="335"/>
    </location>
</feature>
<dbReference type="AlphaFoldDB" id="A0AAN5D0G3"/>
<reference evidence="3" key="1">
    <citation type="submission" date="2022-10" db="EMBL/GenBank/DDBJ databases">
        <title>Genome assembly of Pristionchus species.</title>
        <authorList>
            <person name="Yoshida K."/>
            <person name="Sommer R.J."/>
        </authorList>
    </citation>
    <scope>NUCLEOTIDE SEQUENCE [LARGE SCALE GENOMIC DNA]</scope>
    <source>
        <strain evidence="3">RS5460</strain>
    </source>
</reference>
<name>A0AAN5D0G3_9BILA</name>